<keyword evidence="2" id="KW-0560">Oxidoreductase</keyword>
<evidence type="ECO:0000313" key="5">
    <source>
        <dbReference type="Proteomes" id="UP000032279"/>
    </source>
</evidence>
<dbReference type="PRINTS" id="PR00081">
    <property type="entry name" value="GDHRDH"/>
</dbReference>
<dbReference type="PRINTS" id="PR00080">
    <property type="entry name" value="SDRFAMILY"/>
</dbReference>
<dbReference type="RefSeq" id="WP_044011000.1">
    <property type="nucleotide sequence ID" value="NZ_AWTT01000030.1"/>
</dbReference>
<name>A0A0D0YV45_9LACO</name>
<evidence type="ECO:0000256" key="3">
    <source>
        <dbReference type="RuleBase" id="RU000363"/>
    </source>
</evidence>
<dbReference type="Gene3D" id="3.40.50.720">
    <property type="entry name" value="NAD(P)-binding Rossmann-like Domain"/>
    <property type="match status" value="1"/>
</dbReference>
<evidence type="ECO:0000256" key="1">
    <source>
        <dbReference type="ARBA" id="ARBA00006484"/>
    </source>
</evidence>
<dbReference type="STRING" id="1335616.WDC_1264"/>
<dbReference type="PATRIC" id="fig|1335616.4.peg.1266"/>
<dbReference type="SUPFAM" id="SSF51735">
    <property type="entry name" value="NAD(P)-binding Rossmann-fold domains"/>
    <property type="match status" value="1"/>
</dbReference>
<dbReference type="EMBL" id="AWTT01000030">
    <property type="protein sequence ID" value="KIS03144.1"/>
    <property type="molecule type" value="Genomic_DNA"/>
</dbReference>
<comment type="caution">
    <text evidence="4">The sequence shown here is derived from an EMBL/GenBank/DDBJ whole genome shotgun (WGS) entry which is preliminary data.</text>
</comment>
<protein>
    <submittedName>
        <fullName evidence="4">Short-chain dehydrogenase/reductase SDR</fullName>
    </submittedName>
</protein>
<dbReference type="PANTHER" id="PTHR44196">
    <property type="entry name" value="DEHYDROGENASE/REDUCTASE SDR FAMILY MEMBER 7B"/>
    <property type="match status" value="1"/>
</dbReference>
<dbReference type="Pfam" id="PF00106">
    <property type="entry name" value="adh_short"/>
    <property type="match status" value="1"/>
</dbReference>
<dbReference type="InterPro" id="IPR036291">
    <property type="entry name" value="NAD(P)-bd_dom_sf"/>
</dbReference>
<proteinExistence type="inferred from homology"/>
<comment type="similarity">
    <text evidence="1 3">Belongs to the short-chain dehydrogenases/reductases (SDR) family.</text>
</comment>
<reference evidence="4 5" key="1">
    <citation type="submission" date="2013-08" db="EMBL/GenBank/DDBJ databases">
        <title>Lactobacillus wasatchii sp. WDC04, a late gas producing bacteria isolated from aged chedder cheese.</title>
        <authorList>
            <person name="Oberg C.J."/>
            <person name="Culumber M."/>
            <person name="McMahon D.J."/>
            <person name="Broadbent J.R."/>
            <person name="Oberg T.S."/>
            <person name="Ortaki F."/>
        </authorList>
    </citation>
    <scope>NUCLEOTIDE SEQUENCE [LARGE SCALE GENOMIC DNA]</scope>
    <source>
        <strain evidence="4 5">WDC04</strain>
    </source>
</reference>
<dbReference type="Proteomes" id="UP000032279">
    <property type="component" value="Unassembled WGS sequence"/>
</dbReference>
<accession>A0A0D0YV45</accession>
<organism evidence="4 5">
    <name type="scientific">Paucilactobacillus wasatchensis</name>
    <dbReference type="NCBI Taxonomy" id="1335616"/>
    <lineage>
        <taxon>Bacteria</taxon>
        <taxon>Bacillati</taxon>
        <taxon>Bacillota</taxon>
        <taxon>Bacilli</taxon>
        <taxon>Lactobacillales</taxon>
        <taxon>Lactobacillaceae</taxon>
        <taxon>Paucilactobacillus</taxon>
    </lineage>
</organism>
<sequence>MQKRLRELRVLKNRVVLITGGSSGIGEATAYEAAKRGAIVVVCARHLDQLEIVAKRCLILSGRPAFAYQLDVADPDKIDSVLATINHEVGSVDVLVNAAGFGDMQAAVAENLPTMDKMVRVNLLALMYLSRCVAKEMMAKGRGVIINVGSIAGKIPTPNSSVYSATKAGVINYDNVLRMELYDYGIQVITVNPGPVATHFFDQADPKGTYMAHLPSALVLHPAVVARRIWNSVGYPVREINIPRYFSVVALGYQLFPGIGDWAIKKFFAFK</sequence>
<dbReference type="PANTHER" id="PTHR44196:SF1">
    <property type="entry name" value="DEHYDROGENASE_REDUCTASE SDR FAMILY MEMBER 7B"/>
    <property type="match status" value="1"/>
</dbReference>
<dbReference type="GO" id="GO:0016491">
    <property type="term" value="F:oxidoreductase activity"/>
    <property type="evidence" value="ECO:0007669"/>
    <property type="project" value="UniProtKB-KW"/>
</dbReference>
<dbReference type="AlphaFoldDB" id="A0A0D0YV45"/>
<dbReference type="InterPro" id="IPR002347">
    <property type="entry name" value="SDR_fam"/>
</dbReference>
<dbReference type="GO" id="GO:0016020">
    <property type="term" value="C:membrane"/>
    <property type="evidence" value="ECO:0007669"/>
    <property type="project" value="TreeGrafter"/>
</dbReference>
<dbReference type="PIRSF" id="PIRSF000126">
    <property type="entry name" value="11-beta-HSD1"/>
    <property type="match status" value="1"/>
</dbReference>
<evidence type="ECO:0000313" key="4">
    <source>
        <dbReference type="EMBL" id="KIS03144.1"/>
    </source>
</evidence>
<evidence type="ECO:0000256" key="2">
    <source>
        <dbReference type="ARBA" id="ARBA00023002"/>
    </source>
</evidence>
<keyword evidence="5" id="KW-1185">Reference proteome</keyword>
<gene>
    <name evidence="4" type="ORF">WDC_1264</name>
</gene>
<dbReference type="OrthoDB" id="9793345at2"/>